<reference evidence="7 8" key="1">
    <citation type="submission" date="2014-11" db="EMBL/GenBank/DDBJ databases">
        <authorList>
            <person name="Zhu J."/>
            <person name="Qi W."/>
            <person name="Song R."/>
        </authorList>
    </citation>
    <scope>NUCLEOTIDE SEQUENCE [LARGE SCALE GENOMIC DNA]</scope>
</reference>
<accession>A0A0G4G693</accession>
<dbReference type="GO" id="GO:0008234">
    <property type="term" value="F:cysteine-type peptidase activity"/>
    <property type="evidence" value="ECO:0007669"/>
    <property type="project" value="InterPro"/>
</dbReference>
<feature type="compositionally biased region" description="Basic and acidic residues" evidence="3">
    <location>
        <begin position="928"/>
        <end position="942"/>
    </location>
</feature>
<dbReference type="SUPFAM" id="SSF54001">
    <property type="entry name" value="Cysteine proteinases"/>
    <property type="match status" value="1"/>
</dbReference>
<dbReference type="OrthoDB" id="3789175at2759"/>
<feature type="region of interest" description="Disordered" evidence="3">
    <location>
        <begin position="851"/>
        <end position="990"/>
    </location>
</feature>
<dbReference type="InterPro" id="IPR013128">
    <property type="entry name" value="Peptidase_C1A"/>
</dbReference>
<evidence type="ECO:0000259" key="6">
    <source>
        <dbReference type="SMART" id="SM00645"/>
    </source>
</evidence>
<keyword evidence="8" id="KW-1185">Reference proteome</keyword>
<keyword evidence="4" id="KW-0812">Transmembrane</keyword>
<dbReference type="Gene3D" id="3.90.70.10">
    <property type="entry name" value="Cysteine proteinases"/>
    <property type="match status" value="1"/>
</dbReference>
<keyword evidence="4" id="KW-1133">Transmembrane helix</keyword>
<name>A0A0G4G693_VITBC</name>
<evidence type="ECO:0000256" key="3">
    <source>
        <dbReference type="SAM" id="MobiDB-lite"/>
    </source>
</evidence>
<feature type="compositionally biased region" description="Acidic residues" evidence="3">
    <location>
        <begin position="1190"/>
        <end position="1199"/>
    </location>
</feature>
<keyword evidence="2" id="KW-0865">Zymogen</keyword>
<feature type="transmembrane region" description="Helical" evidence="4">
    <location>
        <begin position="1080"/>
        <end position="1102"/>
    </location>
</feature>
<dbReference type="SMART" id="SM00645">
    <property type="entry name" value="Pept_C1"/>
    <property type="match status" value="1"/>
</dbReference>
<dbReference type="AlphaFoldDB" id="A0A0G4G693"/>
<feature type="compositionally biased region" description="Gly residues" evidence="3">
    <location>
        <begin position="1212"/>
        <end position="1221"/>
    </location>
</feature>
<organism evidence="7 8">
    <name type="scientific">Vitrella brassicaformis (strain CCMP3155)</name>
    <dbReference type="NCBI Taxonomy" id="1169540"/>
    <lineage>
        <taxon>Eukaryota</taxon>
        <taxon>Sar</taxon>
        <taxon>Alveolata</taxon>
        <taxon>Colpodellida</taxon>
        <taxon>Vitrellaceae</taxon>
        <taxon>Vitrella</taxon>
    </lineage>
</organism>
<dbReference type="Proteomes" id="UP000041254">
    <property type="component" value="Unassembled WGS sequence"/>
</dbReference>
<dbReference type="Pfam" id="PF00112">
    <property type="entry name" value="Peptidase_C1"/>
    <property type="match status" value="2"/>
</dbReference>
<evidence type="ECO:0000256" key="2">
    <source>
        <dbReference type="ARBA" id="ARBA00023145"/>
    </source>
</evidence>
<protein>
    <recommendedName>
        <fullName evidence="6">Peptidase C1A papain C-terminal domain-containing protein</fullName>
    </recommendedName>
</protein>
<evidence type="ECO:0000313" key="8">
    <source>
        <dbReference type="Proteomes" id="UP000041254"/>
    </source>
</evidence>
<dbReference type="VEuPathDB" id="CryptoDB:Vbra_22013"/>
<dbReference type="STRING" id="1169540.A0A0G4G693"/>
<gene>
    <name evidence="7" type="ORF">Vbra_22013</name>
</gene>
<dbReference type="EMBL" id="CDMY01000578">
    <property type="protein sequence ID" value="CEM24077.1"/>
    <property type="molecule type" value="Genomic_DNA"/>
</dbReference>
<evidence type="ECO:0000256" key="1">
    <source>
        <dbReference type="ARBA" id="ARBA00008455"/>
    </source>
</evidence>
<keyword evidence="5" id="KW-0732">Signal</keyword>
<feature type="region of interest" description="Disordered" evidence="3">
    <location>
        <begin position="1172"/>
        <end position="1233"/>
    </location>
</feature>
<feature type="signal peptide" evidence="5">
    <location>
        <begin position="1"/>
        <end position="17"/>
    </location>
</feature>
<dbReference type="InParanoid" id="A0A0G4G693"/>
<dbReference type="InterPro" id="IPR000668">
    <property type="entry name" value="Peptidase_C1A_C"/>
</dbReference>
<keyword evidence="4" id="KW-0472">Membrane</keyword>
<evidence type="ECO:0000256" key="5">
    <source>
        <dbReference type="SAM" id="SignalP"/>
    </source>
</evidence>
<evidence type="ECO:0000256" key="4">
    <source>
        <dbReference type="SAM" id="Phobius"/>
    </source>
</evidence>
<dbReference type="PANTHER" id="PTHR12411">
    <property type="entry name" value="CYSTEINE PROTEASE FAMILY C1-RELATED"/>
    <property type="match status" value="1"/>
</dbReference>
<dbReference type="InterPro" id="IPR038765">
    <property type="entry name" value="Papain-like_cys_pep_sf"/>
</dbReference>
<sequence>MLRVALLVLSISQFAHGGYQPCAKNDLHMFEALEYGLEQLNAIRRFCGYLSVTPIFADQFHLLDAQADKTDLFVQYRMHLRDVATSMKITLEVSRQRASVEDATIFTLESVSPDACLVPSPAADAKHIIPIDHPIARDAIRVAMRHIQTVRREQCGDKAPDIQLIRTTSATMQIAQGYIVQIAVELRESQNSFDPTLTFPAVVEVWYVPDPASPGRVTTKPTVYTDRPPCLLKASTSLRVAKDTTAAAFNGLRSSAPLPFRELKRRPLTVNPDYLPLIFDPRLDRTVCFPPRGPGREQGGCGASWAFAATSVAAYRECLWLLQQGEAPMGPRFFAAQDLISCTYTPDGCAGGRPLVGLRYMAEEKVRRESCVSYLMRCFVDTSPEAADSWAQQTSQKFVPPPGCPGSVTREDVERDPCECLPREAHLTSPVECDALEGDCPATEIPSFYQLKGLISLGLPHSNTTKTVRELEDQIKIELYTYGPLLVEFTMFSDFFEPTSWSESGVYEHQNKHALNLGRHAAALVGWGRDSSGVDYWLLLNSWGRAWHDQGYFKLPRGAKEHGILLWSAYGIDYHETPQDKQPPAIYHIKTSYSAVLNEQSTVAPSLSIAHLNVVVRFETSEPASVAVRLKTPKGQIIEKTDTSNQDKRHAVALDIKGAGLEGLSGELTITATDRNGNKNTFGPKKIKLPRSSDFASLTRDPLAAPLSTAVLPLPLPLIAMDARTDELSQKLTDGDANKWTYMQGNSDAPNSRSLTVSLSAGDPSHLVAIPHIQGEFNLQLNAGIAAGSSTKVYVYYRDVLEGADDDTDVSPPVALHLRHTEGPQLFPAPLPRSLDDFTGVLVLSRIRPNATLPHRPKGAGVVSVPGPPPHAPNSVHEPPVQHQQHGQTAGAAGHGAHQQQPHNAQIQPNLPPAVHHEPHPEPAPAGREPHMRPHPEPHPEPQPHGQPRFEPAAHEPHPEPHPERPRIEPHEQRPRVQPHEHQMHHSMEHHHPMHTMHLAVVMTGGEEGDQHQHPHLAEVSGVVDKYRSGGERGGEGVTVRLVLRDGIIEGPPVSIPIPLVPADGGGGGGDGEGGRRYPMYFPVVLLVGLISVGTLVLVWRWTDKFKKNAAGMRRAGERDQRWNWGIFFSLYSSLFFNGGHKPIQPTHNDADDGDEDDFDYDKLSIEMNKWRPESADNTAREKVTAREELVDEDDDSEDSSGMFMVERPVDGGRGGGGGLGFAMTRGSTASGD</sequence>
<comment type="similarity">
    <text evidence="1">Belongs to the peptidase C1 family.</text>
</comment>
<feature type="chain" id="PRO_5005190250" description="Peptidase C1A papain C-terminal domain-containing protein" evidence="5">
    <location>
        <begin position="18"/>
        <end position="1233"/>
    </location>
</feature>
<proteinExistence type="inferred from homology"/>
<feature type="compositionally biased region" description="Low complexity" evidence="3">
    <location>
        <begin position="873"/>
        <end position="901"/>
    </location>
</feature>
<dbReference type="GO" id="GO:0006508">
    <property type="term" value="P:proteolysis"/>
    <property type="evidence" value="ECO:0007669"/>
    <property type="project" value="InterPro"/>
</dbReference>
<feature type="domain" description="Peptidase C1A papain C-terminal" evidence="6">
    <location>
        <begin position="275"/>
        <end position="572"/>
    </location>
</feature>
<evidence type="ECO:0000313" key="7">
    <source>
        <dbReference type="EMBL" id="CEM24077.1"/>
    </source>
</evidence>
<feature type="compositionally biased region" description="Basic and acidic residues" evidence="3">
    <location>
        <begin position="1172"/>
        <end position="1189"/>
    </location>
</feature>
<feature type="compositionally biased region" description="Basic and acidic residues" evidence="3">
    <location>
        <begin position="952"/>
        <end position="990"/>
    </location>
</feature>